<name>A0A6I5ZRA6_9FIRM</name>
<gene>
    <name evidence="1" type="ORF">MGLY_15640</name>
</gene>
<dbReference type="Proteomes" id="UP000425916">
    <property type="component" value="Chromosome"/>
</dbReference>
<accession>A0A6I5ZRA6</accession>
<evidence type="ECO:0000313" key="1">
    <source>
        <dbReference type="EMBL" id="QGP92199.1"/>
    </source>
</evidence>
<sequence>MRGLPESKREPAVADYEKVICQIKDVLGARLVTAPDGSISEIHIMAGSNRNPKQIVRDVESALLIQLGVTVDHKKISVVQIQGQELTGEVAEDKALYRSTCLPLRLVSLNLYTRGLEAEATVELEAGLSGTIYQGYACGPNTPERHLWLVAVATLNAVEKYSCGIWNLALEDLVLVEVAHRRAALCVIVLVSRAGYEYLAGVALVKGDDRQAAAQAVLRALNCRSCVYGSAG</sequence>
<organism evidence="1 2">
    <name type="scientific">Neomoorella glycerini</name>
    <dbReference type="NCBI Taxonomy" id="55779"/>
    <lineage>
        <taxon>Bacteria</taxon>
        <taxon>Bacillati</taxon>
        <taxon>Bacillota</taxon>
        <taxon>Clostridia</taxon>
        <taxon>Neomoorellales</taxon>
        <taxon>Neomoorellaceae</taxon>
        <taxon>Neomoorella</taxon>
    </lineage>
</organism>
<keyword evidence="2" id="KW-1185">Reference proteome</keyword>
<dbReference type="AlphaFoldDB" id="A0A6I5ZRA6"/>
<evidence type="ECO:0000313" key="2">
    <source>
        <dbReference type="Proteomes" id="UP000425916"/>
    </source>
</evidence>
<reference evidence="1 2" key="1">
    <citation type="submission" date="2019-11" db="EMBL/GenBank/DDBJ databases">
        <title>Genome sequence of Moorella glycerini DSM11254.</title>
        <authorList>
            <person name="Poehlein A."/>
            <person name="Boeer T."/>
            <person name="Daniel R."/>
        </authorList>
    </citation>
    <scope>NUCLEOTIDE SEQUENCE [LARGE SCALE GENOMIC DNA]</scope>
    <source>
        <strain evidence="1 2">DSM 11254</strain>
    </source>
</reference>
<proteinExistence type="predicted"/>
<protein>
    <submittedName>
        <fullName evidence="1">Uncharacterized protein</fullName>
    </submittedName>
</protein>
<dbReference type="EMBL" id="CP046244">
    <property type="protein sequence ID" value="QGP92199.1"/>
    <property type="molecule type" value="Genomic_DNA"/>
</dbReference>